<accession>A0A974DVW7</accession>
<dbReference type="AlphaFoldDB" id="A0A974DVW7"/>
<dbReference type="GO" id="GO:0032543">
    <property type="term" value="P:mitochondrial translation"/>
    <property type="evidence" value="ECO:0007669"/>
    <property type="project" value="TreeGrafter"/>
</dbReference>
<reference evidence="2" key="1">
    <citation type="journal article" date="2016" name="Nature">
        <title>Genome evolution in the allotetraploid frog Xenopus laevis.</title>
        <authorList>
            <person name="Session A.M."/>
            <person name="Uno Y."/>
            <person name="Kwon T."/>
            <person name="Chapman J.A."/>
            <person name="Toyoda A."/>
            <person name="Takahashi S."/>
            <person name="Fukui A."/>
            <person name="Hikosaka A."/>
            <person name="Suzuki A."/>
            <person name="Kondo M."/>
            <person name="van Heeringen S.J."/>
            <person name="Quigley I."/>
            <person name="Heinz S."/>
            <person name="Ogino H."/>
            <person name="Ochi H."/>
            <person name="Hellsten U."/>
            <person name="Lyons J.B."/>
            <person name="Simakov O."/>
            <person name="Putnam N."/>
            <person name="Stites J."/>
            <person name="Kuroki Y."/>
            <person name="Tanaka T."/>
            <person name="Michiue T."/>
            <person name="Watanabe M."/>
            <person name="Bogdanovic O."/>
            <person name="Lister R."/>
            <person name="Georgiou G."/>
            <person name="Paranjpe S.S."/>
            <person name="van Kruijsbergen I."/>
            <person name="Shu S."/>
            <person name="Carlson J."/>
            <person name="Kinoshita T."/>
            <person name="Ohta Y."/>
            <person name="Mawaribuchi S."/>
            <person name="Jenkins J."/>
            <person name="Grimwood J."/>
            <person name="Schmutz J."/>
            <person name="Mitros T."/>
            <person name="Mozaffari S.V."/>
            <person name="Suzuki Y."/>
            <person name="Haramoto Y."/>
            <person name="Yamamoto T.S."/>
            <person name="Takagi C."/>
            <person name="Heald R."/>
            <person name="Miller K."/>
            <person name="Haudenschild C."/>
            <person name="Kitzman J."/>
            <person name="Nakayama T."/>
            <person name="Izutsu Y."/>
            <person name="Robert J."/>
            <person name="Fortriede J."/>
            <person name="Burns K."/>
            <person name="Lotay V."/>
            <person name="Karimi K."/>
            <person name="Yasuoka Y."/>
            <person name="Dichmann D.S."/>
            <person name="Flajnik M.F."/>
            <person name="Houston D.W."/>
            <person name="Shendure J."/>
            <person name="DuPasquier L."/>
            <person name="Vize P.D."/>
            <person name="Zorn A.M."/>
            <person name="Ito M."/>
            <person name="Marcotte E.M."/>
            <person name="Wallingford J.B."/>
            <person name="Ito Y."/>
            <person name="Asashima M."/>
            <person name="Ueno N."/>
            <person name="Matsuda Y."/>
            <person name="Veenstra G.J."/>
            <person name="Fujiyama A."/>
            <person name="Harland R.M."/>
            <person name="Taira M."/>
            <person name="Rokhsar D.S."/>
        </authorList>
    </citation>
    <scope>NUCLEOTIDE SEQUENCE [LARGE SCALE GENOMIC DNA]</scope>
    <source>
        <strain evidence="2">J</strain>
    </source>
</reference>
<dbReference type="GO" id="GO:0006450">
    <property type="term" value="P:regulation of translational fidelity"/>
    <property type="evidence" value="ECO:0007669"/>
    <property type="project" value="InterPro"/>
</dbReference>
<dbReference type="GO" id="GO:0030956">
    <property type="term" value="C:glutamyl-tRNA(Gln) amidotransferase complex"/>
    <property type="evidence" value="ECO:0007669"/>
    <property type="project" value="TreeGrafter"/>
</dbReference>
<dbReference type="PANTHER" id="PTHR15004:SF0">
    <property type="entry name" value="GLUTAMYL-TRNA(GLN) AMIDOTRANSFERASE SUBUNIT C, MITOCHONDRIAL"/>
    <property type="match status" value="1"/>
</dbReference>
<organism evidence="1 2">
    <name type="scientific">Xenopus laevis</name>
    <name type="common">African clawed frog</name>
    <dbReference type="NCBI Taxonomy" id="8355"/>
    <lineage>
        <taxon>Eukaryota</taxon>
        <taxon>Metazoa</taxon>
        <taxon>Chordata</taxon>
        <taxon>Craniata</taxon>
        <taxon>Vertebrata</taxon>
        <taxon>Euteleostomi</taxon>
        <taxon>Amphibia</taxon>
        <taxon>Batrachia</taxon>
        <taxon>Anura</taxon>
        <taxon>Pipoidea</taxon>
        <taxon>Pipidae</taxon>
        <taxon>Xenopodinae</taxon>
        <taxon>Xenopus</taxon>
        <taxon>Xenopus</taxon>
    </lineage>
</organism>
<dbReference type="Proteomes" id="UP000694892">
    <property type="component" value="Chromosome 1S"/>
</dbReference>
<gene>
    <name evidence="1" type="ORF">XELAEV_18010462mg</name>
</gene>
<dbReference type="Pfam" id="PF02686">
    <property type="entry name" value="GatC"/>
    <property type="match status" value="1"/>
</dbReference>
<dbReference type="SUPFAM" id="SSF141000">
    <property type="entry name" value="Glu-tRNAGln amidotransferase C subunit"/>
    <property type="match status" value="1"/>
</dbReference>
<evidence type="ECO:0008006" key="3">
    <source>
        <dbReference type="Google" id="ProtNLM"/>
    </source>
</evidence>
<name>A0A974DVW7_XENLA</name>
<evidence type="ECO:0000313" key="2">
    <source>
        <dbReference type="Proteomes" id="UP000694892"/>
    </source>
</evidence>
<dbReference type="InterPro" id="IPR036113">
    <property type="entry name" value="Asp/Glu-ADT_sf_sub_c"/>
</dbReference>
<dbReference type="InterPro" id="IPR003837">
    <property type="entry name" value="GatC"/>
</dbReference>
<dbReference type="GO" id="GO:0005739">
    <property type="term" value="C:mitochondrion"/>
    <property type="evidence" value="ECO:0007669"/>
    <property type="project" value="TreeGrafter"/>
</dbReference>
<proteinExistence type="predicted"/>
<protein>
    <recommendedName>
        <fullName evidence="3">Glutamyl-tRNA(Gln) amidotransferase subunit C, mitochondrial</fullName>
    </recommendedName>
</protein>
<dbReference type="EMBL" id="CM004467">
    <property type="protein sequence ID" value="OCT98231.1"/>
    <property type="molecule type" value="Genomic_DNA"/>
</dbReference>
<dbReference type="PANTHER" id="PTHR15004">
    <property type="entry name" value="GLUTAMYL-TRNA(GLN) AMIDOTRANSFERASE SUBUNIT C, MITOCHONDRIAL"/>
    <property type="match status" value="1"/>
</dbReference>
<sequence>MKPQISLDMIDHLEQLALVDFGNEEGVQRLQKAIQFADQLHKVNTKGVEPLSSVLEDSLCFAGPYTLKKDTVAAGNCAETLLGNARTVVEEYFVTPPDITFLIYIHKH</sequence>
<dbReference type="GO" id="GO:0070681">
    <property type="term" value="P:glutaminyl-tRNAGln biosynthesis via transamidation"/>
    <property type="evidence" value="ECO:0007669"/>
    <property type="project" value="TreeGrafter"/>
</dbReference>
<evidence type="ECO:0000313" key="1">
    <source>
        <dbReference type="EMBL" id="OCT98231.1"/>
    </source>
</evidence>